<protein>
    <submittedName>
        <fullName evidence="1">Uncharacterized protein</fullName>
    </submittedName>
</protein>
<dbReference type="Proteomes" id="UP000815677">
    <property type="component" value="Unassembled WGS sequence"/>
</dbReference>
<feature type="non-terminal residue" evidence="1">
    <location>
        <position position="160"/>
    </location>
</feature>
<feature type="non-terminal residue" evidence="1">
    <location>
        <position position="1"/>
    </location>
</feature>
<proteinExistence type="predicted"/>
<keyword evidence="2" id="KW-1185">Reference proteome</keyword>
<reference evidence="1" key="1">
    <citation type="submission" date="2014-09" db="EMBL/GenBank/DDBJ databases">
        <title>Genome sequence of the luminous mushroom Mycena chlorophos for searching fungal bioluminescence genes.</title>
        <authorList>
            <person name="Tanaka Y."/>
            <person name="Kasuga D."/>
            <person name="Oba Y."/>
            <person name="Hase S."/>
            <person name="Sato K."/>
            <person name="Oba Y."/>
            <person name="Sakakibara Y."/>
        </authorList>
    </citation>
    <scope>NUCLEOTIDE SEQUENCE</scope>
</reference>
<accession>A0ABQ0L1T1</accession>
<evidence type="ECO:0000313" key="1">
    <source>
        <dbReference type="EMBL" id="GAT45033.1"/>
    </source>
</evidence>
<evidence type="ECO:0000313" key="2">
    <source>
        <dbReference type="Proteomes" id="UP000815677"/>
    </source>
</evidence>
<organism evidence="1 2">
    <name type="scientific">Mycena chlorophos</name>
    <name type="common">Agaric fungus</name>
    <name type="synonym">Agaricus chlorophos</name>
    <dbReference type="NCBI Taxonomy" id="658473"/>
    <lineage>
        <taxon>Eukaryota</taxon>
        <taxon>Fungi</taxon>
        <taxon>Dikarya</taxon>
        <taxon>Basidiomycota</taxon>
        <taxon>Agaricomycotina</taxon>
        <taxon>Agaricomycetes</taxon>
        <taxon>Agaricomycetidae</taxon>
        <taxon>Agaricales</taxon>
        <taxon>Marasmiineae</taxon>
        <taxon>Mycenaceae</taxon>
        <taxon>Mycena</taxon>
    </lineage>
</organism>
<dbReference type="EMBL" id="DF840578">
    <property type="protein sequence ID" value="GAT45033.1"/>
    <property type="molecule type" value="Genomic_DNA"/>
</dbReference>
<sequence>PNCWPSHAEQPVWSQLVTACHSCFQPPPSFRPPTRRRPAPLADASCIRYRPLAPVAWLSALPAYHASAAAGRCGNPARRAFIKMGAEGDRWGESNDEVGMSAVMGARFRRPAPHTASEVFYVRYAPSPPTVAISVECMCGVWVLDSVVCSIPASPTADTG</sequence>
<name>A0ABQ0L1T1_MYCCL</name>
<gene>
    <name evidence="1" type="ORF">MCHLO_02630</name>
</gene>